<keyword evidence="9" id="KW-1185">Reference proteome</keyword>
<dbReference type="STRING" id="1592317.DPF_1933"/>
<dbReference type="SUPFAM" id="SSF102114">
    <property type="entry name" value="Radical SAM enzymes"/>
    <property type="match status" value="1"/>
</dbReference>
<evidence type="ECO:0000256" key="1">
    <source>
        <dbReference type="ARBA" id="ARBA00001966"/>
    </source>
</evidence>
<dbReference type="InterPro" id="IPR023404">
    <property type="entry name" value="rSAM_horseshoe"/>
</dbReference>
<dbReference type="Gene3D" id="1.25.40.10">
    <property type="entry name" value="Tetratricopeptide repeat domain"/>
    <property type="match status" value="1"/>
</dbReference>
<dbReference type="InterPro" id="IPR058240">
    <property type="entry name" value="rSAM_sf"/>
</dbReference>
<feature type="domain" description="Radical SAM core" evidence="7">
    <location>
        <begin position="181"/>
        <end position="413"/>
    </location>
</feature>
<protein>
    <submittedName>
        <fullName evidence="8">B12-binding domain-containing radical SAM protein</fullName>
    </submittedName>
</protein>
<evidence type="ECO:0000313" key="9">
    <source>
        <dbReference type="Proteomes" id="UP000095200"/>
    </source>
</evidence>
<dbReference type="InterPro" id="IPR034466">
    <property type="entry name" value="Methyltransferase_Class_B"/>
</dbReference>
<keyword evidence="5" id="KW-0411">Iron-sulfur</keyword>
<dbReference type="EMBL" id="BDFE01000017">
    <property type="protein sequence ID" value="GAU09212.1"/>
    <property type="molecule type" value="Genomic_DNA"/>
</dbReference>
<dbReference type="SFLD" id="SFLDG01082">
    <property type="entry name" value="B12-binding_domain_containing"/>
    <property type="match status" value="1"/>
</dbReference>
<sequence length="569" mass="64866">MNILLVYPRCLQERVSSHDDTVVPMGLFSIGAVLMEQGHEVTVVNEYDLDPSRMTPQKVLQEKQPDIMGVSVFNANRFGAMEWARAAKEVLPGCTTVFGGVAATFLWEHLLDQCPALDCIVLGEGEVTFAALVDRLEGAKAGTCSAGLKDIPGLAIRHQGRPVQTPPRPFIRDLDSLPMAARYFTYDHLSLSRGCPGNCTFCGSPRFWQRKVRFHSARYFVDEMEMLYRKGVRFFYVSDDTFTMKKSLVLEVCQEIVNRKLDISWYAISRVDCVDENILYWMRRAGCIQISFGVESGSAKIRHLLNKNITEEQIIRAFDLTQSFGILARAYFIYACPGETEATIEEHIRLIKRIKPLSVIFYIMHLFPGTAMYEQWQARHHLGDEIWNEPMEDVLYFESDPAMSRDMVLAWGKKLRNAFHTHLPQFALSLQVRENRELSPLHADFLSRLAMTFSHGDYAAIPAVPDKQETARILYQRSLDYGPSPRAYLGLAMLAQQQGDMAGCMDLLTRGLQHFPHDENLHQCMGIALMNQGRFQEALEHFLPFEHTGRSQRFIDICTRKVQETGSKE</sequence>
<name>A0A194AGL1_9BACT</name>
<dbReference type="Proteomes" id="UP000095200">
    <property type="component" value="Unassembled WGS sequence"/>
</dbReference>
<dbReference type="GO" id="GO:0051539">
    <property type="term" value="F:4 iron, 4 sulfur cluster binding"/>
    <property type="evidence" value="ECO:0007669"/>
    <property type="project" value="UniProtKB-KW"/>
</dbReference>
<dbReference type="GO" id="GO:0031419">
    <property type="term" value="F:cobalamin binding"/>
    <property type="evidence" value="ECO:0007669"/>
    <property type="project" value="InterPro"/>
</dbReference>
<dbReference type="PANTHER" id="PTHR43409:SF16">
    <property type="entry name" value="SLR0320 PROTEIN"/>
    <property type="match status" value="1"/>
</dbReference>
<dbReference type="PROSITE" id="PS51332">
    <property type="entry name" value="B12_BINDING"/>
    <property type="match status" value="1"/>
</dbReference>
<dbReference type="SFLD" id="SFLDS00029">
    <property type="entry name" value="Radical_SAM"/>
    <property type="match status" value="1"/>
</dbReference>
<dbReference type="Gene3D" id="3.80.30.20">
    <property type="entry name" value="tm_1862 like domain"/>
    <property type="match status" value="1"/>
</dbReference>
<dbReference type="Pfam" id="PF02310">
    <property type="entry name" value="B12-binding"/>
    <property type="match status" value="1"/>
</dbReference>
<evidence type="ECO:0000256" key="2">
    <source>
        <dbReference type="ARBA" id="ARBA00022691"/>
    </source>
</evidence>
<keyword evidence="3" id="KW-0479">Metal-binding</keyword>
<evidence type="ECO:0000259" key="7">
    <source>
        <dbReference type="PROSITE" id="PS51918"/>
    </source>
</evidence>
<dbReference type="GO" id="GO:0003824">
    <property type="term" value="F:catalytic activity"/>
    <property type="evidence" value="ECO:0007669"/>
    <property type="project" value="InterPro"/>
</dbReference>
<comment type="caution">
    <text evidence="8">The sequence shown here is derived from an EMBL/GenBank/DDBJ whole genome shotgun (WGS) entry which is preliminary data.</text>
</comment>
<dbReference type="InterPro" id="IPR006638">
    <property type="entry name" value="Elp3/MiaA/NifB-like_rSAM"/>
</dbReference>
<organism evidence="8 9">
    <name type="scientific">Desulfoplanes formicivorans</name>
    <dbReference type="NCBI Taxonomy" id="1592317"/>
    <lineage>
        <taxon>Bacteria</taxon>
        <taxon>Pseudomonadati</taxon>
        <taxon>Thermodesulfobacteriota</taxon>
        <taxon>Desulfovibrionia</taxon>
        <taxon>Desulfovibrionales</taxon>
        <taxon>Desulfoplanaceae</taxon>
        <taxon>Desulfoplanes</taxon>
    </lineage>
</organism>
<dbReference type="SMART" id="SM00729">
    <property type="entry name" value="Elp3"/>
    <property type="match status" value="1"/>
</dbReference>
<evidence type="ECO:0000313" key="8">
    <source>
        <dbReference type="EMBL" id="GAU09212.1"/>
    </source>
</evidence>
<reference evidence="9" key="1">
    <citation type="submission" date="2016-06" db="EMBL/GenBank/DDBJ databases">
        <title>Draft genome sequence of Desulfoplanes formicivorans strain Pf12B.</title>
        <authorList>
            <person name="Watanabe M."/>
            <person name="Kojima H."/>
            <person name="Fukui M."/>
        </authorList>
    </citation>
    <scope>NUCLEOTIDE SEQUENCE [LARGE SCALE GENOMIC DNA]</scope>
    <source>
        <strain evidence="9">Pf12B</strain>
    </source>
</reference>
<dbReference type="InterPro" id="IPR007197">
    <property type="entry name" value="rSAM"/>
</dbReference>
<dbReference type="InterPro" id="IPR051198">
    <property type="entry name" value="BchE-like"/>
</dbReference>
<accession>A0A194AGL1</accession>
<evidence type="ECO:0000256" key="4">
    <source>
        <dbReference type="ARBA" id="ARBA00023004"/>
    </source>
</evidence>
<feature type="domain" description="B12-binding" evidence="6">
    <location>
        <begin position="7"/>
        <end position="143"/>
    </location>
</feature>
<comment type="cofactor">
    <cofactor evidence="1">
        <name>[4Fe-4S] cluster</name>
        <dbReference type="ChEBI" id="CHEBI:49883"/>
    </cofactor>
</comment>
<dbReference type="SUPFAM" id="SSF48452">
    <property type="entry name" value="TPR-like"/>
    <property type="match status" value="1"/>
</dbReference>
<dbReference type="Gene3D" id="3.40.50.280">
    <property type="entry name" value="Cobalamin-binding domain"/>
    <property type="match status" value="1"/>
</dbReference>
<evidence type="ECO:0000256" key="3">
    <source>
        <dbReference type="ARBA" id="ARBA00022723"/>
    </source>
</evidence>
<dbReference type="PANTHER" id="PTHR43409">
    <property type="entry name" value="ANAEROBIC MAGNESIUM-PROTOPORPHYRIN IX MONOMETHYL ESTER CYCLASE-RELATED"/>
    <property type="match status" value="1"/>
</dbReference>
<evidence type="ECO:0000259" key="6">
    <source>
        <dbReference type="PROSITE" id="PS51332"/>
    </source>
</evidence>
<keyword evidence="2" id="KW-0949">S-adenosyl-L-methionine</keyword>
<dbReference type="CDD" id="cd02068">
    <property type="entry name" value="radical_SAM_B12_BD"/>
    <property type="match status" value="1"/>
</dbReference>
<proteinExistence type="predicted"/>
<dbReference type="AlphaFoldDB" id="A0A194AGL1"/>
<dbReference type="SFLD" id="SFLDG01123">
    <property type="entry name" value="methyltransferase_(Class_B)"/>
    <property type="match status" value="1"/>
</dbReference>
<dbReference type="GO" id="GO:0046872">
    <property type="term" value="F:metal ion binding"/>
    <property type="evidence" value="ECO:0007669"/>
    <property type="project" value="UniProtKB-KW"/>
</dbReference>
<evidence type="ECO:0000256" key="5">
    <source>
        <dbReference type="ARBA" id="ARBA00023014"/>
    </source>
</evidence>
<dbReference type="GO" id="GO:0005829">
    <property type="term" value="C:cytosol"/>
    <property type="evidence" value="ECO:0007669"/>
    <property type="project" value="TreeGrafter"/>
</dbReference>
<dbReference type="CDD" id="cd01335">
    <property type="entry name" value="Radical_SAM"/>
    <property type="match status" value="1"/>
</dbReference>
<keyword evidence="4" id="KW-0408">Iron</keyword>
<dbReference type="InterPro" id="IPR011990">
    <property type="entry name" value="TPR-like_helical_dom_sf"/>
</dbReference>
<dbReference type="InterPro" id="IPR006158">
    <property type="entry name" value="Cobalamin-bd"/>
</dbReference>
<dbReference type="PROSITE" id="PS51918">
    <property type="entry name" value="RADICAL_SAM"/>
    <property type="match status" value="1"/>
</dbReference>
<dbReference type="Pfam" id="PF04055">
    <property type="entry name" value="Radical_SAM"/>
    <property type="match status" value="1"/>
</dbReference>
<gene>
    <name evidence="8" type="ORF">DPF_1933</name>
</gene>